<dbReference type="Gene3D" id="3.40.50.970">
    <property type="match status" value="1"/>
</dbReference>
<comment type="caution">
    <text evidence="2">The sequence shown here is derived from an EMBL/GenBank/DDBJ whole genome shotgun (WGS) entry which is preliminary data.</text>
</comment>
<evidence type="ECO:0000313" key="2">
    <source>
        <dbReference type="EMBL" id="MBD3326851.1"/>
    </source>
</evidence>
<dbReference type="InterPro" id="IPR029061">
    <property type="entry name" value="THDP-binding"/>
</dbReference>
<dbReference type="PANTHER" id="PTHR47514">
    <property type="entry name" value="TRANSKETOLASE N-TERMINAL SECTION-RELATED"/>
    <property type="match status" value="1"/>
</dbReference>
<reference evidence="2" key="1">
    <citation type="submission" date="2019-11" db="EMBL/GenBank/DDBJ databases">
        <title>Microbial mats filling the niche in hypersaline microbial mats.</title>
        <authorList>
            <person name="Wong H.L."/>
            <person name="Macleod F.I."/>
            <person name="White R.A. III"/>
            <person name="Burns B.P."/>
        </authorList>
    </citation>
    <scope>NUCLEOTIDE SEQUENCE</scope>
    <source>
        <strain evidence="2">Rbin_158</strain>
    </source>
</reference>
<dbReference type="EMBL" id="WJJP01000647">
    <property type="protein sequence ID" value="MBD3326851.1"/>
    <property type="molecule type" value="Genomic_DNA"/>
</dbReference>
<protein>
    <submittedName>
        <fullName evidence="2">Transketolase</fullName>
    </submittedName>
</protein>
<dbReference type="InterPro" id="IPR005474">
    <property type="entry name" value="Transketolase_N"/>
</dbReference>
<organism evidence="2 3">
    <name type="scientific">candidate division KSB3 bacterium</name>
    <dbReference type="NCBI Taxonomy" id="2044937"/>
    <lineage>
        <taxon>Bacteria</taxon>
        <taxon>candidate division KSB3</taxon>
    </lineage>
</organism>
<dbReference type="AlphaFoldDB" id="A0A9D5Q8G2"/>
<dbReference type="Proteomes" id="UP000649604">
    <property type="component" value="Unassembled WGS sequence"/>
</dbReference>
<dbReference type="SUPFAM" id="SSF52518">
    <property type="entry name" value="Thiamin diphosphate-binding fold (THDP-binding)"/>
    <property type="match status" value="1"/>
</dbReference>
<feature type="domain" description="Transketolase N-terminal" evidence="1">
    <location>
        <begin position="22"/>
        <end position="273"/>
    </location>
</feature>
<sequence>MEDLTSPDLEIIARQIRGTIIKVSHASHTPHLGSSLSCVDILVAAYWGVLAIDPENSEAPDRDRLILSKGHAAPALYTTLAYRGFFPKELLDTYAQPGSRLEEHPTPYCVPGVEAATGSLGHGLSLGLGMAIAGRIQGYSYRVIVIMSDGECNEGSVWEAAMFAPIHRLNNIVTIVDFNRWQATGRSCDVMALMPLRQKWEAFGWNVHEVDGHDIHALVDVLSDVRDGNEKPVAIIAHTVKGKGVSFMEDDNNWHYRVPNADEVKAAHGELGVRS</sequence>
<dbReference type="PANTHER" id="PTHR47514:SF2">
    <property type="entry name" value="TRANSKETOLASE"/>
    <property type="match status" value="1"/>
</dbReference>
<evidence type="ECO:0000259" key="1">
    <source>
        <dbReference type="Pfam" id="PF00456"/>
    </source>
</evidence>
<name>A0A9D5Q8G2_9BACT</name>
<dbReference type="CDD" id="cd02012">
    <property type="entry name" value="TPP_TK"/>
    <property type="match status" value="1"/>
</dbReference>
<gene>
    <name evidence="2" type="ORF">GF339_19865</name>
</gene>
<proteinExistence type="predicted"/>
<evidence type="ECO:0000313" key="3">
    <source>
        <dbReference type="Proteomes" id="UP000649604"/>
    </source>
</evidence>
<dbReference type="Pfam" id="PF00456">
    <property type="entry name" value="Transketolase_N"/>
    <property type="match status" value="1"/>
</dbReference>
<accession>A0A9D5Q8G2</accession>